<evidence type="ECO:0000313" key="1">
    <source>
        <dbReference type="EnsemblMetazoa" id="ACHR008753-PA"/>
    </source>
</evidence>
<keyword evidence="2" id="KW-1185">Reference proteome</keyword>
<dbReference type="VEuPathDB" id="VectorBase:ACHR008753"/>
<proteinExistence type="predicted"/>
<dbReference type="Proteomes" id="UP000075881">
    <property type="component" value="Unassembled WGS sequence"/>
</dbReference>
<name>A0A182KDB6_9DIPT</name>
<reference evidence="1" key="2">
    <citation type="submission" date="2020-05" db="UniProtKB">
        <authorList>
            <consortium name="EnsemblMetazoa"/>
        </authorList>
    </citation>
    <scope>IDENTIFICATION</scope>
    <source>
        <strain evidence="1">ACHKN1017</strain>
    </source>
</reference>
<dbReference type="EnsemblMetazoa" id="ACHR008753-RA">
    <property type="protein sequence ID" value="ACHR008753-PA"/>
    <property type="gene ID" value="ACHR008753"/>
</dbReference>
<protein>
    <submittedName>
        <fullName evidence="1">Uncharacterized protein</fullName>
    </submittedName>
</protein>
<evidence type="ECO:0000313" key="2">
    <source>
        <dbReference type="Proteomes" id="UP000075881"/>
    </source>
</evidence>
<dbReference type="AlphaFoldDB" id="A0A182KDB6"/>
<organism evidence="1 2">
    <name type="scientific">Anopheles christyi</name>
    <dbReference type="NCBI Taxonomy" id="43041"/>
    <lineage>
        <taxon>Eukaryota</taxon>
        <taxon>Metazoa</taxon>
        <taxon>Ecdysozoa</taxon>
        <taxon>Arthropoda</taxon>
        <taxon>Hexapoda</taxon>
        <taxon>Insecta</taxon>
        <taxon>Pterygota</taxon>
        <taxon>Neoptera</taxon>
        <taxon>Endopterygota</taxon>
        <taxon>Diptera</taxon>
        <taxon>Nematocera</taxon>
        <taxon>Culicoidea</taxon>
        <taxon>Culicidae</taxon>
        <taxon>Anophelinae</taxon>
        <taxon>Anopheles</taxon>
    </lineage>
</organism>
<accession>A0A182KDB6</accession>
<sequence length="74" mass="8671">MKEYLALGHMTSLSNRSDDEYAIEFNNKSKGSLRWIGQNEFRLFFKRYTMRLTSCAGSSYLIPFFDSVDTKLRS</sequence>
<reference evidence="2" key="1">
    <citation type="submission" date="2013-03" db="EMBL/GenBank/DDBJ databases">
        <title>The Genome Sequence of Anopheles christyi ACHKN1017.</title>
        <authorList>
            <consortium name="The Broad Institute Genomics Platform"/>
            <person name="Neafsey D.E."/>
            <person name="Besansky N."/>
            <person name="Walker B."/>
            <person name="Young S.K."/>
            <person name="Zeng Q."/>
            <person name="Gargeya S."/>
            <person name="Fitzgerald M."/>
            <person name="Haas B."/>
            <person name="Abouelleil A."/>
            <person name="Allen A.W."/>
            <person name="Alvarado L."/>
            <person name="Arachchi H.M."/>
            <person name="Berlin A.M."/>
            <person name="Chapman S.B."/>
            <person name="Gainer-Dewar J."/>
            <person name="Goldberg J."/>
            <person name="Griggs A."/>
            <person name="Gujja S."/>
            <person name="Hansen M."/>
            <person name="Howarth C."/>
            <person name="Imamovic A."/>
            <person name="Ireland A."/>
            <person name="Larimer J."/>
            <person name="McCowan C."/>
            <person name="Murphy C."/>
            <person name="Pearson M."/>
            <person name="Poon T.W."/>
            <person name="Priest M."/>
            <person name="Roberts A."/>
            <person name="Saif S."/>
            <person name="Shea T."/>
            <person name="Sisk P."/>
            <person name="Sykes S."/>
            <person name="Wortman J."/>
            <person name="Nusbaum C."/>
            <person name="Birren B."/>
        </authorList>
    </citation>
    <scope>NUCLEOTIDE SEQUENCE [LARGE SCALE GENOMIC DNA]</scope>
    <source>
        <strain evidence="2">ACHKN1017</strain>
    </source>
</reference>